<dbReference type="InterPro" id="IPR010656">
    <property type="entry name" value="DctM"/>
</dbReference>
<comment type="subcellular location">
    <subcellularLocation>
        <location evidence="1">Cell inner membrane</location>
        <topology evidence="1">Multi-pass membrane protein</topology>
    </subcellularLocation>
</comment>
<feature type="domain" description="TRAP C4-dicarboxylate transport system permease DctM subunit" evidence="3">
    <location>
        <begin position="119"/>
        <end position="385"/>
    </location>
</feature>
<gene>
    <name evidence="4" type="ORF">GCM10009104_32330</name>
</gene>
<accession>A0ABP3TGI1</accession>
<feature type="transmembrane region" description="Helical" evidence="2">
    <location>
        <begin position="494"/>
        <end position="512"/>
    </location>
</feature>
<keyword evidence="5" id="KW-1185">Reference proteome</keyword>
<proteinExistence type="predicted"/>
<keyword evidence="2" id="KW-1133">Transmembrane helix</keyword>
<feature type="transmembrane region" description="Helical" evidence="2">
    <location>
        <begin position="401"/>
        <end position="429"/>
    </location>
</feature>
<feature type="transmembrane region" description="Helical" evidence="2">
    <location>
        <begin position="370"/>
        <end position="389"/>
    </location>
</feature>
<name>A0ABP3TGI1_9GAMM</name>
<keyword evidence="1" id="KW-1003">Cell membrane</keyword>
<dbReference type="InterPro" id="IPR011853">
    <property type="entry name" value="TRAP_DctM-Dct_fused"/>
</dbReference>
<feature type="transmembrane region" description="Helical" evidence="2">
    <location>
        <begin position="574"/>
        <end position="597"/>
    </location>
</feature>
<feature type="domain" description="TRAP C4-dicarboxylate transport system permease DctM subunit" evidence="3">
    <location>
        <begin position="398"/>
        <end position="601"/>
    </location>
</feature>
<evidence type="ECO:0000256" key="2">
    <source>
        <dbReference type="SAM" id="Phobius"/>
    </source>
</evidence>
<feature type="transmembrane region" description="Helical" evidence="2">
    <location>
        <begin position="348"/>
        <end position="364"/>
    </location>
</feature>
<feature type="transmembrane region" description="Helical" evidence="2">
    <location>
        <begin position="178"/>
        <end position="200"/>
    </location>
</feature>
<dbReference type="RefSeq" id="WP_343808422.1">
    <property type="nucleotide sequence ID" value="NZ_BAAAET010000005.1"/>
</dbReference>
<dbReference type="Pfam" id="PF06808">
    <property type="entry name" value="DctM"/>
    <property type="match status" value="2"/>
</dbReference>
<evidence type="ECO:0000313" key="4">
    <source>
        <dbReference type="EMBL" id="GAA0700781.1"/>
    </source>
</evidence>
<evidence type="ECO:0000256" key="1">
    <source>
        <dbReference type="RuleBase" id="RU369079"/>
    </source>
</evidence>
<feature type="transmembrane region" description="Helical" evidence="2">
    <location>
        <begin position="307"/>
        <end position="327"/>
    </location>
</feature>
<protein>
    <submittedName>
        <fullName evidence="4">TRAP transporter permease</fullName>
    </submittedName>
</protein>
<feature type="transmembrane region" description="Helical" evidence="2">
    <location>
        <begin position="132"/>
        <end position="153"/>
    </location>
</feature>
<feature type="transmembrane region" description="Helical" evidence="2">
    <location>
        <begin position="27"/>
        <end position="44"/>
    </location>
</feature>
<comment type="caution">
    <text evidence="4">The sequence shown here is derived from an EMBL/GenBank/DDBJ whole genome shotgun (WGS) entry which is preliminary data.</text>
</comment>
<sequence length="686" mass="72978">MTDASTHPVPETAPEVETRAATLIRPLYCIAIAFSLFQLYTAVFTPLSSLVVRSVHVGFLILLALTLYRANGSGESKVPWYDWLLGLTGFALGFYHWIFEADIMLRFLPETQDLIVGTLMVALVFEGARRCMGIGLAVVCGLFLLWGLFGQYLPDPLGHRGYAPDQVLQQLFLGTEGIFGIPTFVSSTYLFLFILFGSFLQQAGMVSLFNHLSLGTVGHTKGGPAKVAVVSSGIMGTISGSGIANVVTTGLFTIPLMKRFGYRPAFAGAVEATASMGGQIMPPVMGAVAFIMAETIGAPYVDVVKAAAIPAVLYFATVLWMVHLEAGRCNLKGLPKEECPRPLLALKERWYLLLPLMTLVWLLFGGYTPLFAGTIGLLLTVVLILGSALSGPLRQTYMKVAFWIMVGLACSAFFKFGAGAIFALIGVLILPQLVLKGGRSTLKLCLDSLAQGAVSATGVGIACAVVGVIIAILTLTGLPITIGSAIVDIGQSSLFLSLVLTMLTCIVLGMGIPSIPNYIITSSIAGPVLVQLGVPVIVAHMFVFYFGIMANLTPPVALAAFAAAPIANAPAMRISMICLRIAIAGFLLPFMAVYAPALMLQGDSLWMSVWVTFKAVFAIALWGAAAIGYLQAPLNWTERLWATAAAGCMVVAMPITDEIGLTLGAAFLAWHWFRVRRGSSLATEPA</sequence>
<evidence type="ECO:0000313" key="5">
    <source>
        <dbReference type="Proteomes" id="UP001499915"/>
    </source>
</evidence>
<evidence type="ECO:0000259" key="3">
    <source>
        <dbReference type="Pfam" id="PF06808"/>
    </source>
</evidence>
<dbReference type="PANTHER" id="PTHR43849:SF2">
    <property type="entry name" value="BLL3936 PROTEIN"/>
    <property type="match status" value="1"/>
</dbReference>
<organism evidence="4 5">
    <name type="scientific">Marinobacterium maritimum</name>
    <dbReference type="NCBI Taxonomy" id="500162"/>
    <lineage>
        <taxon>Bacteria</taxon>
        <taxon>Pseudomonadati</taxon>
        <taxon>Pseudomonadota</taxon>
        <taxon>Gammaproteobacteria</taxon>
        <taxon>Oceanospirillales</taxon>
        <taxon>Oceanospirillaceae</taxon>
        <taxon>Marinobacterium</taxon>
    </lineage>
</organism>
<keyword evidence="1" id="KW-0813">Transport</keyword>
<keyword evidence="2" id="KW-0812">Transmembrane</keyword>
<keyword evidence="2" id="KW-0472">Membrane</keyword>
<reference evidence="5" key="1">
    <citation type="journal article" date="2019" name="Int. J. Syst. Evol. Microbiol.">
        <title>The Global Catalogue of Microorganisms (GCM) 10K type strain sequencing project: providing services to taxonomists for standard genome sequencing and annotation.</title>
        <authorList>
            <consortium name="The Broad Institute Genomics Platform"/>
            <consortium name="The Broad Institute Genome Sequencing Center for Infectious Disease"/>
            <person name="Wu L."/>
            <person name="Ma J."/>
        </authorList>
    </citation>
    <scope>NUCLEOTIDE SEQUENCE [LARGE SCALE GENOMIC DNA]</scope>
    <source>
        <strain evidence="5">JCM 15134</strain>
    </source>
</reference>
<feature type="transmembrane region" description="Helical" evidence="2">
    <location>
        <begin position="50"/>
        <end position="68"/>
    </location>
</feature>
<feature type="transmembrane region" description="Helical" evidence="2">
    <location>
        <begin position="609"/>
        <end position="632"/>
    </location>
</feature>
<feature type="transmembrane region" description="Helical" evidence="2">
    <location>
        <begin position="449"/>
        <end position="482"/>
    </location>
</feature>
<keyword evidence="1" id="KW-0997">Cell inner membrane</keyword>
<dbReference type="Proteomes" id="UP001499915">
    <property type="component" value="Unassembled WGS sequence"/>
</dbReference>
<dbReference type="PANTHER" id="PTHR43849">
    <property type="entry name" value="BLL3936 PROTEIN"/>
    <property type="match status" value="1"/>
</dbReference>
<comment type="function">
    <text evidence="1">Part of the tripartite ATP-independent periplasmic (TRAP) transport system.</text>
</comment>
<feature type="transmembrane region" description="Helical" evidence="2">
    <location>
        <begin position="80"/>
        <end position="98"/>
    </location>
</feature>
<dbReference type="EMBL" id="BAAAET010000005">
    <property type="protein sequence ID" value="GAA0700781.1"/>
    <property type="molecule type" value="Genomic_DNA"/>
</dbReference>
<feature type="transmembrane region" description="Helical" evidence="2">
    <location>
        <begin position="644"/>
        <end position="670"/>
    </location>
</feature>
<feature type="transmembrane region" description="Helical" evidence="2">
    <location>
        <begin position="545"/>
        <end position="568"/>
    </location>
</feature>
<dbReference type="NCBIfam" id="TIGR02123">
    <property type="entry name" value="TRAP_fused"/>
    <property type="match status" value="1"/>
</dbReference>